<dbReference type="Gene3D" id="3.30.1600.10">
    <property type="entry name" value="SIR2/SIRT2 'Small Domain"/>
    <property type="match status" value="1"/>
</dbReference>
<accession>A0A5M5ZNV8</accession>
<feature type="binding site" evidence="3">
    <location>
        <position position="173"/>
    </location>
    <ligand>
        <name>Zn(2+)</name>
        <dbReference type="ChEBI" id="CHEBI:29105"/>
    </ligand>
</feature>
<dbReference type="Gene3D" id="3.40.50.1220">
    <property type="entry name" value="TPP-binding domain"/>
    <property type="match status" value="1"/>
</dbReference>
<gene>
    <name evidence="5" type="ORF">F2Y61_21115</name>
</gene>
<name>A0A5M5ZNV8_9BACT</name>
<dbReference type="PROSITE" id="PS50305">
    <property type="entry name" value="SIRTUIN"/>
    <property type="match status" value="1"/>
</dbReference>
<dbReference type="AlphaFoldDB" id="A0A5M5ZNV8"/>
<evidence type="ECO:0000256" key="1">
    <source>
        <dbReference type="ARBA" id="ARBA00022679"/>
    </source>
</evidence>
<evidence type="ECO:0000313" key="5">
    <source>
        <dbReference type="EMBL" id="KAA5379387.1"/>
    </source>
</evidence>
<feature type="binding site" evidence="3">
    <location>
        <position position="138"/>
    </location>
    <ligand>
        <name>Zn(2+)</name>
        <dbReference type="ChEBI" id="CHEBI:29105"/>
    </ligand>
</feature>
<dbReference type="EMBL" id="VVZB01000021">
    <property type="protein sequence ID" value="KAA5379387.1"/>
    <property type="molecule type" value="Genomic_DNA"/>
</dbReference>
<evidence type="ECO:0000313" key="6">
    <source>
        <dbReference type="Proteomes" id="UP000347681"/>
    </source>
</evidence>
<evidence type="ECO:0000259" key="4">
    <source>
        <dbReference type="PROSITE" id="PS50305"/>
    </source>
</evidence>
<dbReference type="RefSeq" id="WP_149941255.1">
    <property type="nucleotide sequence ID" value="NZ_VVZB01000021.1"/>
</dbReference>
<dbReference type="GO" id="GO:0016740">
    <property type="term" value="F:transferase activity"/>
    <property type="evidence" value="ECO:0007669"/>
    <property type="project" value="UniProtKB-KW"/>
</dbReference>
<evidence type="ECO:0000256" key="3">
    <source>
        <dbReference type="PROSITE-ProRule" id="PRU00236"/>
    </source>
</evidence>
<evidence type="ECO:0000256" key="2">
    <source>
        <dbReference type="ARBA" id="ARBA00023027"/>
    </source>
</evidence>
<dbReference type="GO" id="GO:0046872">
    <property type="term" value="F:metal ion binding"/>
    <property type="evidence" value="ECO:0007669"/>
    <property type="project" value="UniProtKB-KW"/>
</dbReference>
<dbReference type="InterPro" id="IPR026591">
    <property type="entry name" value="Sirtuin_cat_small_dom_sf"/>
</dbReference>
<keyword evidence="3" id="KW-0862">Zinc</keyword>
<keyword evidence="3" id="KW-0479">Metal-binding</keyword>
<sequence>MVAQEKIELLRKKIDEADAVVVGGASGMSAASGFRFYYQEDDVFRSVAGGLAKKYDRHNMFDLFYDRRPTRGEQWALMLRTIHYVYECYTGETYTDLAELLEGKEYYIVTTNQDAQFYRTFPQEKITRLQGDWRYWQCKHPCHDHIYYNKKQVDELCSKIENDALPESLIPRCPHCGDAMEPWVRSYTFLQGEYYRREMERYMDFLRRNSHRKTLFLELGVGMMTPMFIKEPFMNMVYQWPRAFYATLNPQHAIVPREIAGKSLAIQDDIAVTLKQLLGKPTDGIKKLNKSEIFNPSRVY</sequence>
<comment type="caution">
    <text evidence="5">The sequence shown here is derived from an EMBL/GenBank/DDBJ whole genome shotgun (WGS) entry which is preliminary data.</text>
</comment>
<keyword evidence="2" id="KW-0520">NAD</keyword>
<proteinExistence type="predicted"/>
<organism evidence="5 6">
    <name type="scientific">Phocaeicola dorei</name>
    <dbReference type="NCBI Taxonomy" id="357276"/>
    <lineage>
        <taxon>Bacteria</taxon>
        <taxon>Pseudomonadati</taxon>
        <taxon>Bacteroidota</taxon>
        <taxon>Bacteroidia</taxon>
        <taxon>Bacteroidales</taxon>
        <taxon>Bacteroidaceae</taxon>
        <taxon>Phocaeicola</taxon>
    </lineage>
</organism>
<dbReference type="InterPro" id="IPR026590">
    <property type="entry name" value="Ssirtuin_cat_dom"/>
</dbReference>
<comment type="caution">
    <text evidence="3">Lacks conserved residue(s) required for the propagation of feature annotation.</text>
</comment>
<feature type="binding site" evidence="3">
    <location>
        <position position="176"/>
    </location>
    <ligand>
        <name>Zn(2+)</name>
        <dbReference type="ChEBI" id="CHEBI:29105"/>
    </ligand>
</feature>
<dbReference type="SUPFAM" id="SSF52467">
    <property type="entry name" value="DHS-like NAD/FAD-binding domain"/>
    <property type="match status" value="1"/>
</dbReference>
<reference evidence="5 6" key="1">
    <citation type="journal article" date="2019" name="Nat. Med.">
        <title>A library of human gut bacterial isolates paired with longitudinal multiomics data enables mechanistic microbiome research.</title>
        <authorList>
            <person name="Poyet M."/>
            <person name="Groussin M."/>
            <person name="Gibbons S.M."/>
            <person name="Avila-Pacheco J."/>
            <person name="Jiang X."/>
            <person name="Kearney S.M."/>
            <person name="Perrotta A.R."/>
            <person name="Berdy B."/>
            <person name="Zhao S."/>
            <person name="Lieberman T.D."/>
            <person name="Swanson P.K."/>
            <person name="Smith M."/>
            <person name="Roesemann S."/>
            <person name="Alexander J.E."/>
            <person name="Rich S.A."/>
            <person name="Livny J."/>
            <person name="Vlamakis H."/>
            <person name="Clish C."/>
            <person name="Bullock K."/>
            <person name="Deik A."/>
            <person name="Scott J."/>
            <person name="Pierce K.A."/>
            <person name="Xavier R.J."/>
            <person name="Alm E.J."/>
        </authorList>
    </citation>
    <scope>NUCLEOTIDE SEQUENCE [LARGE SCALE GENOMIC DNA]</scope>
    <source>
        <strain evidence="5 6">BIOML-A5</strain>
    </source>
</reference>
<feature type="domain" description="Deacetylase sirtuin-type" evidence="4">
    <location>
        <begin position="1"/>
        <end position="281"/>
    </location>
</feature>
<dbReference type="InterPro" id="IPR029035">
    <property type="entry name" value="DHS-like_NAD/FAD-binding_dom"/>
</dbReference>
<protein>
    <submittedName>
        <fullName evidence="5">NAD-dependent protein deacetylase</fullName>
    </submittedName>
</protein>
<dbReference type="Proteomes" id="UP000347681">
    <property type="component" value="Unassembled WGS sequence"/>
</dbReference>
<feature type="binding site" evidence="3">
    <location>
        <position position="142"/>
    </location>
    <ligand>
        <name>Zn(2+)</name>
        <dbReference type="ChEBI" id="CHEBI:29105"/>
    </ligand>
</feature>
<keyword evidence="1" id="KW-0808">Transferase</keyword>